<proteinExistence type="predicted"/>
<reference evidence="1" key="2">
    <citation type="submission" date="2023-01" db="EMBL/GenBank/DDBJ databases">
        <authorList>
            <person name="Sun Q."/>
            <person name="Evtushenko L."/>
        </authorList>
    </citation>
    <scope>NUCLEOTIDE SEQUENCE</scope>
    <source>
        <strain evidence="1">VKM Ac-1321</strain>
    </source>
</reference>
<gene>
    <name evidence="1" type="ORF">GCM10017581_080350</name>
</gene>
<evidence type="ECO:0008006" key="3">
    <source>
        <dbReference type="Google" id="ProtNLM"/>
    </source>
</evidence>
<dbReference type="Proteomes" id="UP001143480">
    <property type="component" value="Unassembled WGS sequence"/>
</dbReference>
<reference evidence="1" key="1">
    <citation type="journal article" date="2014" name="Int. J. Syst. Evol. Microbiol.">
        <title>Complete genome sequence of Corynebacterium casei LMG S-19264T (=DSM 44701T), isolated from a smear-ripened cheese.</title>
        <authorList>
            <consortium name="US DOE Joint Genome Institute (JGI-PGF)"/>
            <person name="Walter F."/>
            <person name="Albersmeier A."/>
            <person name="Kalinowski J."/>
            <person name="Ruckert C."/>
        </authorList>
    </citation>
    <scope>NUCLEOTIDE SEQUENCE</scope>
    <source>
        <strain evidence="1">VKM Ac-1321</strain>
    </source>
</reference>
<dbReference type="AlphaFoldDB" id="A0A9W6KQH6"/>
<dbReference type="EMBL" id="BSFP01000070">
    <property type="protein sequence ID" value="GLL06286.1"/>
    <property type="molecule type" value="Genomic_DNA"/>
</dbReference>
<comment type="caution">
    <text evidence="1">The sequence shown here is derived from an EMBL/GenBank/DDBJ whole genome shotgun (WGS) entry which is preliminary data.</text>
</comment>
<protein>
    <recommendedName>
        <fullName evidence="3">Methyl-accepting chemotaxis protein</fullName>
    </recommendedName>
</protein>
<sequence>MQRNVDDTAASTAEIAVNVTAIADAARASKATIDASHTSVADLAGLSADLRRTVQHFRY</sequence>
<dbReference type="RefSeq" id="WP_261965143.1">
    <property type="nucleotide sequence ID" value="NZ_BAAAXA010000001.1"/>
</dbReference>
<accession>A0A9W6KQH6</accession>
<keyword evidence="2" id="KW-1185">Reference proteome</keyword>
<organism evidence="1 2">
    <name type="scientific">Dactylosporangium matsuzakiense</name>
    <dbReference type="NCBI Taxonomy" id="53360"/>
    <lineage>
        <taxon>Bacteria</taxon>
        <taxon>Bacillati</taxon>
        <taxon>Actinomycetota</taxon>
        <taxon>Actinomycetes</taxon>
        <taxon>Micromonosporales</taxon>
        <taxon>Micromonosporaceae</taxon>
        <taxon>Dactylosporangium</taxon>
    </lineage>
</organism>
<name>A0A9W6KQH6_9ACTN</name>
<evidence type="ECO:0000313" key="1">
    <source>
        <dbReference type="EMBL" id="GLL06286.1"/>
    </source>
</evidence>
<evidence type="ECO:0000313" key="2">
    <source>
        <dbReference type="Proteomes" id="UP001143480"/>
    </source>
</evidence>